<dbReference type="Gene3D" id="3.30.43.10">
    <property type="entry name" value="Uridine Diphospho-n-acetylenolpyruvylglucosamine Reductase, domain 2"/>
    <property type="match status" value="1"/>
</dbReference>
<dbReference type="AlphaFoldDB" id="A0A6J4H0M7"/>
<evidence type="ECO:0000313" key="3">
    <source>
        <dbReference type="EMBL" id="CAA9209834.1"/>
    </source>
</evidence>
<feature type="compositionally biased region" description="Low complexity" evidence="2">
    <location>
        <begin position="10"/>
        <end position="21"/>
    </location>
</feature>
<dbReference type="InterPro" id="IPR016167">
    <property type="entry name" value="FAD-bd_PCMH_sub1"/>
</dbReference>
<dbReference type="GO" id="GO:0050660">
    <property type="term" value="F:flavin adenine dinucleotide binding"/>
    <property type="evidence" value="ECO:0007669"/>
    <property type="project" value="InterPro"/>
</dbReference>
<protein>
    <submittedName>
        <fullName evidence="3">Glycolate dehydrogenase, FAD-binding subunit GlcE</fullName>
        <ecNumber evidence="3">1.1.99.14</ecNumber>
    </submittedName>
</protein>
<proteinExistence type="predicted"/>
<accession>A0A6J4H0M7</accession>
<sequence>MSAPTDTRRAGGAQDAVGGVVPGEVVRPASADEVAETLRAAAADGRTVVPVGGRS</sequence>
<reference evidence="3" key="1">
    <citation type="submission" date="2020-02" db="EMBL/GenBank/DDBJ databases">
        <authorList>
            <person name="Meier V. D."/>
        </authorList>
    </citation>
    <scope>NUCLEOTIDE SEQUENCE</scope>
    <source>
        <strain evidence="3">AVDCRST_MAG57</strain>
    </source>
</reference>
<name>A0A6J4H0M7_9ACTN</name>
<dbReference type="InterPro" id="IPR036318">
    <property type="entry name" value="FAD-bd_PCMH-like_sf"/>
</dbReference>
<dbReference type="SUPFAM" id="SSF56176">
    <property type="entry name" value="FAD-binding/transporter-associated domain-like"/>
    <property type="match status" value="1"/>
</dbReference>
<gene>
    <name evidence="3" type="ORF">AVDCRST_MAG57-27</name>
</gene>
<evidence type="ECO:0000256" key="2">
    <source>
        <dbReference type="SAM" id="MobiDB-lite"/>
    </source>
</evidence>
<dbReference type="EMBL" id="CADCTI010000005">
    <property type="protein sequence ID" value="CAA9209834.1"/>
    <property type="molecule type" value="Genomic_DNA"/>
</dbReference>
<feature type="non-terminal residue" evidence="3">
    <location>
        <position position="55"/>
    </location>
</feature>
<dbReference type="GO" id="GO:0019154">
    <property type="term" value="F:glycolate dehydrogenase activity"/>
    <property type="evidence" value="ECO:0007669"/>
    <property type="project" value="UniProtKB-EC"/>
</dbReference>
<keyword evidence="1 3" id="KW-0560">Oxidoreductase</keyword>
<evidence type="ECO:0000256" key="1">
    <source>
        <dbReference type="ARBA" id="ARBA00023002"/>
    </source>
</evidence>
<dbReference type="EC" id="1.1.99.14" evidence="3"/>
<organism evidence="3">
    <name type="scientific">uncultured Blastococcus sp</name>
    <dbReference type="NCBI Taxonomy" id="217144"/>
    <lineage>
        <taxon>Bacteria</taxon>
        <taxon>Bacillati</taxon>
        <taxon>Actinomycetota</taxon>
        <taxon>Actinomycetes</taxon>
        <taxon>Geodermatophilales</taxon>
        <taxon>Geodermatophilaceae</taxon>
        <taxon>Blastococcus</taxon>
        <taxon>environmental samples</taxon>
    </lineage>
</organism>
<feature type="region of interest" description="Disordered" evidence="2">
    <location>
        <begin position="1"/>
        <end position="21"/>
    </location>
</feature>